<dbReference type="RefSeq" id="WP_058388316.1">
    <property type="nucleotide sequence ID" value="NZ_LNXW01000014.1"/>
</dbReference>
<gene>
    <name evidence="2" type="ORF">Lche_3256</name>
</gene>
<dbReference type="AlphaFoldDB" id="A0A0W0S4S2"/>
<feature type="transmembrane region" description="Helical" evidence="1">
    <location>
        <begin position="33"/>
        <end position="56"/>
    </location>
</feature>
<organism evidence="2 3">
    <name type="scientific">Legionella cherrii</name>
    <dbReference type="NCBI Taxonomy" id="28084"/>
    <lineage>
        <taxon>Bacteria</taxon>
        <taxon>Pseudomonadati</taxon>
        <taxon>Pseudomonadota</taxon>
        <taxon>Gammaproteobacteria</taxon>
        <taxon>Legionellales</taxon>
        <taxon>Legionellaceae</taxon>
        <taxon>Legionella</taxon>
    </lineage>
</organism>
<accession>A0A0W0S4S2</accession>
<keyword evidence="1" id="KW-1133">Transmembrane helix</keyword>
<evidence type="ECO:0000313" key="3">
    <source>
        <dbReference type="Proteomes" id="UP000054921"/>
    </source>
</evidence>
<protein>
    <submittedName>
        <fullName evidence="2">Uncharacterized protein</fullName>
    </submittedName>
</protein>
<dbReference type="EMBL" id="LNXW01000014">
    <property type="protein sequence ID" value="KTC78467.1"/>
    <property type="molecule type" value="Genomic_DNA"/>
</dbReference>
<sequence>MFAGILWVISFLSTLLAALYYFGSEPQNVLQQATIALMTLVYILIPFCLAHAASAIRQIDSQNKENEISKNLLIELRDFNNNVEQTSAKITSTLLLSKEINKISLIYALCFFDETICHTDDSISSRINSLKSMLEQNIITAEEFQFYKKQLLTKFEHYLKQQLESN</sequence>
<keyword evidence="1" id="KW-0472">Membrane</keyword>
<reference evidence="2 3" key="1">
    <citation type="submission" date="2015-11" db="EMBL/GenBank/DDBJ databases">
        <title>Genomic analysis of 38 Legionella species identifies large and diverse effector repertoires.</title>
        <authorList>
            <person name="Burstein D."/>
            <person name="Amaro F."/>
            <person name="Zusman T."/>
            <person name="Lifshitz Z."/>
            <person name="Cohen O."/>
            <person name="Gilbert J.A."/>
            <person name="Pupko T."/>
            <person name="Shuman H.A."/>
            <person name="Segal G."/>
        </authorList>
    </citation>
    <scope>NUCLEOTIDE SEQUENCE [LARGE SCALE GENOMIC DNA]</scope>
    <source>
        <strain evidence="2 3">ORW</strain>
    </source>
</reference>
<dbReference type="PATRIC" id="fig|28084.5.peg.3535"/>
<evidence type="ECO:0000256" key="1">
    <source>
        <dbReference type="SAM" id="Phobius"/>
    </source>
</evidence>
<dbReference type="Proteomes" id="UP000054921">
    <property type="component" value="Unassembled WGS sequence"/>
</dbReference>
<name>A0A0W0S4S2_9GAMM</name>
<keyword evidence="1" id="KW-0812">Transmembrane</keyword>
<comment type="caution">
    <text evidence="2">The sequence shown here is derived from an EMBL/GenBank/DDBJ whole genome shotgun (WGS) entry which is preliminary data.</text>
</comment>
<proteinExistence type="predicted"/>
<evidence type="ECO:0000313" key="2">
    <source>
        <dbReference type="EMBL" id="KTC78467.1"/>
    </source>
</evidence>